<dbReference type="EMBL" id="LR214940">
    <property type="protein sequence ID" value="VEU55735.1"/>
    <property type="molecule type" value="Genomic_DNA"/>
</dbReference>
<evidence type="ECO:0000313" key="2">
    <source>
        <dbReference type="Proteomes" id="UP000290482"/>
    </source>
</evidence>
<dbReference type="InterPro" id="IPR016195">
    <property type="entry name" value="Pol/histidinol_Pase-like"/>
</dbReference>
<evidence type="ECO:0008006" key="3">
    <source>
        <dbReference type="Google" id="ProtNLM"/>
    </source>
</evidence>
<dbReference type="KEGG" id="mob:NCTC10112_00387"/>
<dbReference type="OrthoDB" id="407961at2"/>
<accession>A0A448ZWU9</accession>
<dbReference type="Proteomes" id="UP000290482">
    <property type="component" value="Chromosome"/>
</dbReference>
<evidence type="ECO:0000313" key="1">
    <source>
        <dbReference type="EMBL" id="VEU55735.1"/>
    </source>
</evidence>
<name>A0A448ZWU9_METOS</name>
<reference evidence="1 2" key="1">
    <citation type="submission" date="2019-01" db="EMBL/GenBank/DDBJ databases">
        <authorList>
            <consortium name="Pathogen Informatics"/>
        </authorList>
    </citation>
    <scope>NUCLEOTIDE SEQUENCE [LARGE SCALE GENOMIC DNA]</scope>
    <source>
        <strain evidence="1 2">NCTC10112</strain>
    </source>
</reference>
<dbReference type="AlphaFoldDB" id="A0A448ZWU9"/>
<sequence>MNLIKIDLHVHSTDSSYTGSNISEESNLEKLLILQKHKVKVASFADHDNFYLDSYIKRLKLIDDNKIDILLLPGLEVNLKKYNGQIGQAIIVFDPNSNLESLHALTTKVFRNNNNKLTYKEAVNLFKEKEFNFMIFPHAGKAQDNMEWEDIEGSQVDGLDVTDFNSTNKKKILKQNPELPVVYFSDTHTWRKYPQYGKFCSYVEVSDKSNFTFKEIKENINKKKIDMDKII</sequence>
<proteinExistence type="predicted"/>
<dbReference type="SUPFAM" id="SSF89550">
    <property type="entry name" value="PHP domain-like"/>
    <property type="match status" value="1"/>
</dbReference>
<dbReference type="Gene3D" id="3.20.20.140">
    <property type="entry name" value="Metal-dependent hydrolases"/>
    <property type="match status" value="1"/>
</dbReference>
<dbReference type="RefSeq" id="WP_022936030.1">
    <property type="nucleotide sequence ID" value="NZ_LR214940.1"/>
</dbReference>
<organism evidence="1 2">
    <name type="scientific">Metamycoplasma orale</name>
    <name type="common">Mycoplasma orale</name>
    <dbReference type="NCBI Taxonomy" id="2121"/>
    <lineage>
        <taxon>Bacteria</taxon>
        <taxon>Bacillati</taxon>
        <taxon>Mycoplasmatota</taxon>
        <taxon>Mycoplasmoidales</taxon>
        <taxon>Metamycoplasmataceae</taxon>
        <taxon>Metamycoplasma</taxon>
    </lineage>
</organism>
<protein>
    <recommendedName>
        <fullName evidence="3">Polymerase/histidinol phosphatase N-terminal domain-containing protein</fullName>
    </recommendedName>
</protein>
<gene>
    <name evidence="1" type="ORF">NCTC10112_00387</name>
</gene>
<keyword evidence="2" id="KW-1185">Reference proteome</keyword>